<sequence>MAQGRRVLAVGGALVLAALLGGPVTAEDDAPHLSTGAAPGSGSNLGIVIETAALYPQDGRRDLTGSDRARFPGAGVLWCRRSDGVPQKAAAAWLIGTPSLVVLNAHNFRNRQLETTRQVGDCYFQIGGRNYDFVSDSLHLGVAADATRLHITDDWALLRLAQPAEGPRQPVPDIPPDLATGDLSLPVTLVAPGGHQNYRGDSSLETCTVRRIDPPTEGRTRRARHDCNDGYGGSGSGLFDEAGRLIAMQSASLSMNSRHAFDIEFHYGSALLIEGALLDALKQAQREEAPQAR</sequence>
<dbReference type="GO" id="GO:0008233">
    <property type="term" value="F:peptidase activity"/>
    <property type="evidence" value="ECO:0007669"/>
    <property type="project" value="UniProtKB-KW"/>
</dbReference>
<dbReference type="GO" id="GO:0006508">
    <property type="term" value="P:proteolysis"/>
    <property type="evidence" value="ECO:0007669"/>
    <property type="project" value="UniProtKB-KW"/>
</dbReference>
<feature type="signal peptide" evidence="1">
    <location>
        <begin position="1"/>
        <end position="26"/>
    </location>
</feature>
<organism evidence="2 3">
    <name type="scientific">Methylobacterium radiotolerans</name>
    <dbReference type="NCBI Taxonomy" id="31998"/>
    <lineage>
        <taxon>Bacteria</taxon>
        <taxon>Pseudomonadati</taxon>
        <taxon>Pseudomonadota</taxon>
        <taxon>Alphaproteobacteria</taxon>
        <taxon>Hyphomicrobiales</taxon>
        <taxon>Methylobacteriaceae</taxon>
        <taxon>Methylobacterium</taxon>
    </lineage>
</organism>
<reference evidence="2 3" key="1">
    <citation type="journal article" date="2012" name="Genet. Mol. Biol.">
        <title>Analysis of 16S rRNA and mxaF genes revealing insights into Methylobacterium niche-specific plant association.</title>
        <authorList>
            <person name="Dourado M.N."/>
            <person name="Andreote F.D."/>
            <person name="Dini-Andreote F."/>
            <person name="Conti R."/>
            <person name="Araujo J.M."/>
            <person name="Araujo W.L."/>
        </authorList>
    </citation>
    <scope>NUCLEOTIDE SEQUENCE [LARGE SCALE GENOMIC DNA]</scope>
    <source>
        <strain evidence="2 3">SR1.6/4</strain>
    </source>
</reference>
<dbReference type="InterPro" id="IPR009003">
    <property type="entry name" value="Peptidase_S1_PA"/>
</dbReference>
<name>A0ABU7T9N9_9HYPH</name>
<keyword evidence="3" id="KW-1185">Reference proteome</keyword>
<protein>
    <submittedName>
        <fullName evidence="2">Serine protease</fullName>
    </submittedName>
</protein>
<dbReference type="SUPFAM" id="SSF50494">
    <property type="entry name" value="Trypsin-like serine proteases"/>
    <property type="match status" value="1"/>
</dbReference>
<proteinExistence type="predicted"/>
<gene>
    <name evidence="2" type="ORF">MRSR164_11355</name>
</gene>
<evidence type="ECO:0000256" key="1">
    <source>
        <dbReference type="SAM" id="SignalP"/>
    </source>
</evidence>
<evidence type="ECO:0000313" key="2">
    <source>
        <dbReference type="EMBL" id="MEE7457354.1"/>
    </source>
</evidence>
<keyword evidence="1" id="KW-0732">Signal</keyword>
<comment type="caution">
    <text evidence="2">The sequence shown here is derived from an EMBL/GenBank/DDBJ whole genome shotgun (WGS) entry which is preliminary data.</text>
</comment>
<accession>A0ABU7T9N9</accession>
<dbReference type="Proteomes" id="UP001349262">
    <property type="component" value="Unassembled WGS sequence"/>
</dbReference>
<evidence type="ECO:0000313" key="3">
    <source>
        <dbReference type="Proteomes" id="UP001349262"/>
    </source>
</evidence>
<keyword evidence="2" id="KW-0645">Protease</keyword>
<keyword evidence="2" id="KW-0378">Hydrolase</keyword>
<dbReference type="EMBL" id="MLBY01000004">
    <property type="protein sequence ID" value="MEE7457354.1"/>
    <property type="molecule type" value="Genomic_DNA"/>
</dbReference>
<dbReference type="Pfam" id="PF13365">
    <property type="entry name" value="Trypsin_2"/>
    <property type="match status" value="1"/>
</dbReference>
<feature type="chain" id="PRO_5046001984" evidence="1">
    <location>
        <begin position="27"/>
        <end position="293"/>
    </location>
</feature>